<feature type="compositionally biased region" description="Basic and acidic residues" evidence="1">
    <location>
        <begin position="882"/>
        <end position="892"/>
    </location>
</feature>
<gene>
    <name evidence="2" type="ORF">LOTGIDRAFT_174149</name>
</gene>
<feature type="compositionally biased region" description="Basic and acidic residues" evidence="1">
    <location>
        <begin position="1889"/>
        <end position="1903"/>
    </location>
</feature>
<feature type="compositionally biased region" description="Polar residues" evidence="1">
    <location>
        <begin position="2311"/>
        <end position="2320"/>
    </location>
</feature>
<feature type="region of interest" description="Disordered" evidence="1">
    <location>
        <begin position="178"/>
        <end position="201"/>
    </location>
</feature>
<feature type="region of interest" description="Disordered" evidence="1">
    <location>
        <begin position="1645"/>
        <end position="1700"/>
    </location>
</feature>
<evidence type="ECO:0000313" key="2">
    <source>
        <dbReference type="EMBL" id="ESO98612.1"/>
    </source>
</evidence>
<feature type="region of interest" description="Disordered" evidence="1">
    <location>
        <begin position="544"/>
        <end position="582"/>
    </location>
</feature>
<feature type="compositionally biased region" description="Low complexity" evidence="1">
    <location>
        <begin position="647"/>
        <end position="657"/>
    </location>
</feature>
<dbReference type="OMA" id="TQSHVKN"/>
<name>V4AN79_LOTGI</name>
<feature type="region of interest" description="Disordered" evidence="1">
    <location>
        <begin position="2046"/>
        <end position="2092"/>
    </location>
</feature>
<feature type="region of interest" description="Disordered" evidence="1">
    <location>
        <begin position="2168"/>
        <end position="2228"/>
    </location>
</feature>
<feature type="region of interest" description="Disordered" evidence="1">
    <location>
        <begin position="29"/>
        <end position="48"/>
    </location>
</feature>
<feature type="region of interest" description="Disordered" evidence="1">
    <location>
        <begin position="1887"/>
        <end position="1906"/>
    </location>
</feature>
<feature type="compositionally biased region" description="Low complexity" evidence="1">
    <location>
        <begin position="837"/>
        <end position="857"/>
    </location>
</feature>
<evidence type="ECO:0000256" key="1">
    <source>
        <dbReference type="SAM" id="MobiDB-lite"/>
    </source>
</evidence>
<feature type="region of interest" description="Disordered" evidence="1">
    <location>
        <begin position="645"/>
        <end position="674"/>
    </location>
</feature>
<feature type="region of interest" description="Disordered" evidence="1">
    <location>
        <begin position="1441"/>
        <end position="1471"/>
    </location>
</feature>
<feature type="compositionally biased region" description="Low complexity" evidence="1">
    <location>
        <begin position="2452"/>
        <end position="2468"/>
    </location>
</feature>
<proteinExistence type="predicted"/>
<feature type="compositionally biased region" description="Polar residues" evidence="1">
    <location>
        <begin position="658"/>
        <end position="674"/>
    </location>
</feature>
<feature type="region of interest" description="Disordered" evidence="1">
    <location>
        <begin position="1520"/>
        <end position="1542"/>
    </location>
</feature>
<protein>
    <submittedName>
        <fullName evidence="2">Uncharacterized protein</fullName>
    </submittedName>
</protein>
<feature type="compositionally biased region" description="Polar residues" evidence="1">
    <location>
        <begin position="2190"/>
        <end position="2201"/>
    </location>
</feature>
<organism evidence="2 3">
    <name type="scientific">Lottia gigantea</name>
    <name type="common">Giant owl limpet</name>
    <dbReference type="NCBI Taxonomy" id="225164"/>
    <lineage>
        <taxon>Eukaryota</taxon>
        <taxon>Metazoa</taxon>
        <taxon>Spiralia</taxon>
        <taxon>Lophotrochozoa</taxon>
        <taxon>Mollusca</taxon>
        <taxon>Gastropoda</taxon>
        <taxon>Patellogastropoda</taxon>
        <taxon>Lottioidea</taxon>
        <taxon>Lottiidae</taxon>
        <taxon>Lottia</taxon>
    </lineage>
</organism>
<feature type="region of interest" description="Disordered" evidence="1">
    <location>
        <begin position="125"/>
        <end position="145"/>
    </location>
</feature>
<evidence type="ECO:0000313" key="3">
    <source>
        <dbReference type="Proteomes" id="UP000030746"/>
    </source>
</evidence>
<feature type="region of interest" description="Disordered" evidence="1">
    <location>
        <begin position="2253"/>
        <end position="2580"/>
    </location>
</feature>
<feature type="compositionally biased region" description="Basic and acidic residues" evidence="1">
    <location>
        <begin position="1289"/>
        <end position="1309"/>
    </location>
</feature>
<feature type="region of interest" description="Disordered" evidence="1">
    <location>
        <begin position="1289"/>
        <end position="1310"/>
    </location>
</feature>
<dbReference type="HOGENOM" id="CLU_227985_0_0_1"/>
<feature type="compositionally biased region" description="Polar residues" evidence="1">
    <location>
        <begin position="803"/>
        <end position="816"/>
    </location>
</feature>
<feature type="compositionally biased region" description="Polar residues" evidence="1">
    <location>
        <begin position="2540"/>
        <end position="2563"/>
    </location>
</feature>
<dbReference type="Proteomes" id="UP000030746">
    <property type="component" value="Unassembled WGS sequence"/>
</dbReference>
<feature type="region of interest" description="Disordered" evidence="1">
    <location>
        <begin position="746"/>
        <end position="908"/>
    </location>
</feature>
<feature type="region of interest" description="Disordered" evidence="1">
    <location>
        <begin position="2111"/>
        <end position="2144"/>
    </location>
</feature>
<feature type="compositionally biased region" description="Low complexity" evidence="1">
    <location>
        <begin position="2509"/>
        <end position="2533"/>
    </location>
</feature>
<feature type="region of interest" description="Disordered" evidence="1">
    <location>
        <begin position="1348"/>
        <end position="1373"/>
    </location>
</feature>
<feature type="compositionally biased region" description="Basic and acidic residues" evidence="1">
    <location>
        <begin position="1445"/>
        <end position="1471"/>
    </location>
</feature>
<feature type="region of interest" description="Disordered" evidence="1">
    <location>
        <begin position="1000"/>
        <end position="1021"/>
    </location>
</feature>
<feature type="compositionally biased region" description="Low complexity" evidence="1">
    <location>
        <begin position="2323"/>
        <end position="2333"/>
    </location>
</feature>
<feature type="compositionally biased region" description="Basic and acidic residues" evidence="1">
    <location>
        <begin position="32"/>
        <end position="44"/>
    </location>
</feature>
<feature type="compositionally biased region" description="Basic and acidic residues" evidence="1">
    <location>
        <begin position="554"/>
        <end position="567"/>
    </location>
</feature>
<feature type="compositionally biased region" description="Polar residues" evidence="1">
    <location>
        <begin position="2382"/>
        <end position="2395"/>
    </location>
</feature>
<feature type="compositionally biased region" description="Low complexity" evidence="1">
    <location>
        <begin position="2410"/>
        <end position="2421"/>
    </location>
</feature>
<feature type="compositionally biased region" description="Polar residues" evidence="1">
    <location>
        <begin position="2278"/>
        <end position="2287"/>
    </location>
</feature>
<feature type="region of interest" description="Disordered" evidence="1">
    <location>
        <begin position="228"/>
        <end position="351"/>
    </location>
</feature>
<feature type="compositionally biased region" description="Basic and acidic residues" evidence="1">
    <location>
        <begin position="2440"/>
        <end position="2451"/>
    </location>
</feature>
<accession>V4AN79</accession>
<feature type="compositionally biased region" description="Polar residues" evidence="1">
    <location>
        <begin position="2053"/>
        <end position="2092"/>
    </location>
</feature>
<feature type="compositionally biased region" description="Basic residues" evidence="1">
    <location>
        <begin position="1524"/>
        <end position="1533"/>
    </location>
</feature>
<feature type="compositionally biased region" description="Polar residues" evidence="1">
    <location>
        <begin position="178"/>
        <end position="197"/>
    </location>
</feature>
<feature type="compositionally biased region" description="Basic and acidic residues" evidence="1">
    <location>
        <begin position="304"/>
        <end position="316"/>
    </location>
</feature>
<dbReference type="RefSeq" id="XP_009050723.1">
    <property type="nucleotide sequence ID" value="XM_009052475.1"/>
</dbReference>
<feature type="compositionally biased region" description="Basic and acidic residues" evidence="1">
    <location>
        <begin position="2207"/>
        <end position="2228"/>
    </location>
</feature>
<feature type="compositionally biased region" description="Basic and acidic residues" evidence="1">
    <location>
        <begin position="2396"/>
        <end position="2405"/>
    </location>
</feature>
<feature type="region of interest" description="Disordered" evidence="1">
    <location>
        <begin position="1205"/>
        <end position="1236"/>
    </location>
</feature>
<feature type="compositionally biased region" description="Polar residues" evidence="1">
    <location>
        <begin position="1361"/>
        <end position="1373"/>
    </location>
</feature>
<sequence>MEDQRILKKNRIPIKAVKKSKVLEFATRLRSSSRENTDQLKDSLDQLSPDFQTENGLLKRPIHHITGKENVNLKSKEPGNRVESLTPLASVKENQKTGQKTGLGGFLKTKLFKRNFQQVVDSKLTEEKPSKCFQEDPPESPRSRKDLYVRSLETKVVTSPKTIKKPEATITTQPLSNQLGAQHNDSSCQNPNQSTATIDEGPIIRKAIPVAKQAELEPSPVIQKKVSITKPGISKIPAKPTSGTITPQGSFRQSGKQQLEATPSSPKRPSSKATVNNKLTINKFGFANNLKTHKTPETVSSDSAPDRHSNGSEKSTKTVQRSFGYNAHHQNGKSKANNKPGDSGKTHINNVPTVTLNSKRIETTCSEISVNDKTPPQSADKIILSELSNLENCEGGSTRCQVQTSVIKLAKSNSFNIGYISTTCNNSDFIPTLNSSQNQQNSQKQSNLKKCVSFSNIEIGSYYSNPHLDSDAGQVKGILKKSLDSVCSISEPPVRTILKKSSSFTHGQKPYVTKDSGLPKTVSFNLGKNIHHIFTKDGDIERSEDKTAITSQLKPDRSESQDIRESPEIDELLSETNVPQPRHDISMAGHSQYGKTNITPASALKINYVGFVDNHMYEYSSSSDQDSLEEVDYLPLKQDGVRYAGASSHSVNVSSQSEKTGTGENSGNSINTVNNERPIFSKKSYVEAGEGLQGFLKKRSKKCATASSSSCAVRGGATHKGNCVSEQICLPKDIPGPKIIYYPKMESTENTQGKDSKPPRRVSPTKRNGSPCKDASGNTTKIPANGKTPAQSRLACKEKAKSFNGTTKGVQTSSRDVQSKADPSSEMKQTTAKCGIPKSTKSSSPTPKMSSSKAKSSNRCLIPKINQQDPLMDYGSKTPEGQNDKTLSDSESKHHKSHSSLNTDTSPCKIGKQGLGLITTSLSKSHGNNDTGQVTSFQAPTLLVNNKPIKTDDRKRTQNGGDIDDLTTSSPDCQRFTTSSIPDLKEVAHVVNIQDRNDTQKSKINPSRRRIPTGIPSRVTPQKPLVADDKIIQTNYNTCVGGTRGISDNKNIRDNQLREHFGGDEKCVSEQSSVIVFNNGGNFVKGVHRDKNVNFGEQLSPLCNVVRDNNDLERERNVVVKNVPEQTNLDFSDDSIEFDITRENREGFVADEHSVIDKYSNSRESEIKTGHRVKIVKENESNISSSGLIISNQAASSRASDIHVPNQEFSHSKTSASSDPRSKSKSKIAKPINKASLKSLLKNTNTVSKVPTKSNSSVQGHDIRAQINGGNKIDGTCVTQIPGMERKCKEKQATKERMPSRESKNDKCEATNTPANQLQTINFSKTTNQHGASSKNLLMTSKIPRNGGIKTGEGIGDDKLNGNQLSGESLETKTKPATSKITVYKQTAITSSGTKSESTDIGNMTLIARASQNDDVTTLPGAFSNEQEDYHLKVEAKQPKIFSRQTKDREKAERRNEKVDQTKKEKKGEIKDEVSTECYNKSTLRKAESVETENVKDRLQKKVKASSKKCSESNKTLRVNNKAKGTKLPKRQIAKSDSKPGEKNGLLENCDVIKHLNISLNENNISIESSSSLKLHVEGEKNVISVKSDKNKHLVEKEVVFSQACESIGDVVTFKVNQTNYSSASKTSSEIDVLKVDHVIVSPSRIPIKKGSRSRDNSESPNRTIHGHLSKSHVSENIHSKLTSPRKIQSKRNSDYFEDKEKQCSFGQKIKSKPSKSDLCDNKDLNKDKIFSVQSNIQKGFTESLSMSSNNKHEVFNNKFMNNEENTEIVSNDLHVNKSVTGSIPKKNIEKKRLRNKEGFINETEGKTVGLYNNKDWSETEEYKTETSPVETEKEELTKSQLGLLTFPTELSQTDSESKIEQFLSTKHNSLEDNMSVLNRSSRVLCSDENNRSDKSQYYDKKNANTSERVNLNSENKRIKNSEACVEDYERIDKTRNQDNSKNVNTVKRKSKTKHEIGDIKYSDNLKTKFEKILSDIDSNLDDDSLLVCENGVMKLVDKSQGILKSGQDGLHSDNRVAEHHMGVNNVSNSKGNKHGLVDQLTGNSDQRKMANDNRNQALNSGGLQSTQGISGDHSTNKITSLKGQNSNSETNRQMIDRTREATLQEQAAGVELKKADDGFNGFQGNDDLIEGLSPRGHQGEIQSSDIRAESFNNKLADNDEGITIAEKKKKKSTQKSIDSSPKSTKRWDSSPTHIRRNITSPRHARRSETSPKHARKEQQILKKSVSVDERGHEELTLMTKLERLSRGLPIYDKKSPEIQRRAKSASPDMADKRRKLTSPSRQPSSPKQHRQPKRPSDVQILPECPKDSKTSPTKTSHPESPTPRTNSNPSSPKGNKKAPMEQSKTKKNLKLSANADGNSSGSRIPMTKTAKNPEKIKSVTICDSRSSSQCSTRENSVEDDRISRNSEASLRSEISSKLSSWTTSAKMDGTRPKSSLSRTSRENSIEDDRMSTNSDTSFPSFSSTSKSSRTESKSSRQIPISKSKGAKIVKTSEDSYTPSSTRESSVESQLSFASDISSISSVSTSGKSSKSIPRLGKSVPTTSTPNKKTTENKVASKTSVKQNGAKKPKSARMPTYSER</sequence>
<feature type="compositionally biased region" description="Polar residues" evidence="1">
    <location>
        <begin position="241"/>
        <end position="280"/>
    </location>
</feature>
<reference evidence="2 3" key="1">
    <citation type="journal article" date="2013" name="Nature">
        <title>Insights into bilaterian evolution from three spiralian genomes.</title>
        <authorList>
            <person name="Simakov O."/>
            <person name="Marletaz F."/>
            <person name="Cho S.J."/>
            <person name="Edsinger-Gonzales E."/>
            <person name="Havlak P."/>
            <person name="Hellsten U."/>
            <person name="Kuo D.H."/>
            <person name="Larsson T."/>
            <person name="Lv J."/>
            <person name="Arendt D."/>
            <person name="Savage R."/>
            <person name="Osoegawa K."/>
            <person name="de Jong P."/>
            <person name="Grimwood J."/>
            <person name="Chapman J.A."/>
            <person name="Shapiro H."/>
            <person name="Aerts A."/>
            <person name="Otillar R.P."/>
            <person name="Terry A.Y."/>
            <person name="Boore J.L."/>
            <person name="Grigoriev I.V."/>
            <person name="Lindberg D.R."/>
            <person name="Seaver E.C."/>
            <person name="Weisblat D.A."/>
            <person name="Putnam N.H."/>
            <person name="Rokhsar D.S."/>
        </authorList>
    </citation>
    <scope>NUCLEOTIDE SEQUENCE [LARGE SCALE GENOMIC DNA]</scope>
</reference>
<feature type="region of interest" description="Disordered" evidence="1">
    <location>
        <begin position="948"/>
        <end position="973"/>
    </location>
</feature>
<dbReference type="GeneID" id="20242640"/>
<feature type="compositionally biased region" description="Polar residues" evidence="1">
    <location>
        <begin position="2495"/>
        <end position="2508"/>
    </location>
</feature>
<dbReference type="KEGG" id="lgi:LOTGIDRAFT_174149"/>
<dbReference type="CTD" id="20242640"/>
<dbReference type="EMBL" id="KB201236">
    <property type="protein sequence ID" value="ESO98612.1"/>
    <property type="molecule type" value="Genomic_DNA"/>
</dbReference>
<keyword evidence="3" id="KW-1185">Reference proteome</keyword>